<reference evidence="1 2" key="2">
    <citation type="journal article" date="2013" name="Genome Biol. Evol.">
        <title>Genome sequencing of Giardia lamblia genotypes A2 and B isolates (DH and GS) and comparative analysis with the genomes of genotypes A1 and E (WB and Pig).</title>
        <authorList>
            <person name="Adam R.D."/>
            <person name="Dahlstrom E.W."/>
            <person name="Martens C.A."/>
            <person name="Bruno D.P."/>
            <person name="Barbian K.D."/>
            <person name="Ricklefs S.M."/>
            <person name="Hernandez M.M."/>
            <person name="Narla N.P."/>
            <person name="Patel R.B."/>
            <person name="Porcella S.F."/>
            <person name="Nash T.E."/>
        </authorList>
    </citation>
    <scope>NUCLEOTIDE SEQUENCE [LARGE SCALE GENOMIC DNA]</scope>
    <source>
        <strain evidence="1 2">DH</strain>
    </source>
</reference>
<reference evidence="2" key="1">
    <citation type="submission" date="2012-02" db="EMBL/GenBank/DDBJ databases">
        <title>Genome sequencing of Giardia lamblia Genotypes A2 and B isolates (DH and GS) and comparative analysis with the genomes of Genotypes A1 and E (WB and Pig).</title>
        <authorList>
            <person name="Adam R."/>
            <person name="Dahlstrom E."/>
            <person name="Martens C."/>
            <person name="Bruno D."/>
            <person name="Barbian K."/>
            <person name="Porcella S.F."/>
            <person name="Nash T."/>
        </authorList>
    </citation>
    <scope>NUCLEOTIDE SEQUENCE</scope>
    <source>
        <strain evidence="2">DH</strain>
    </source>
</reference>
<dbReference type="Proteomes" id="UP000018320">
    <property type="component" value="Unassembled WGS sequence"/>
</dbReference>
<evidence type="ECO:0000313" key="1">
    <source>
        <dbReference type="EMBL" id="ESU35011.1"/>
    </source>
</evidence>
<proteinExistence type="predicted"/>
<dbReference type="AlphaFoldDB" id="V6T827"/>
<dbReference type="EMBL" id="AHGT01000107">
    <property type="protein sequence ID" value="ESU35011.1"/>
    <property type="molecule type" value="Genomic_DNA"/>
</dbReference>
<protein>
    <submittedName>
        <fullName evidence="1">Uncharacterized protein</fullName>
    </submittedName>
</protein>
<comment type="caution">
    <text evidence="1">The sequence shown here is derived from an EMBL/GenBank/DDBJ whole genome shotgun (WGS) entry which is preliminary data.</text>
</comment>
<dbReference type="VEuPathDB" id="GiardiaDB:GL50581_269"/>
<accession>V6T827</accession>
<gene>
    <name evidence="1" type="ORF">DHA2_150451</name>
</gene>
<dbReference type="VEuPathDB" id="GiardiaDB:QR46_2573"/>
<dbReference type="VEuPathDB" id="GiardiaDB:DHA2_150451"/>
<sequence>MELQYMEFIFPDDHRSNEPASEHIESAHIDQQDCDSKKSAVHVATPLVNEPTRASKSLQSLSTALRRTFDSIREKKGDHDPSILSFTEASIVLPYYQVGKTDMRRVSLGLYAIYVFLASSWVANKLEFGFEYSNKVYTLDEASTAPGLAAVIRKTLPAEKFLFRFTEPFDNSIDCALANAIRAAPSLIQYPKGFYSLTGVFADPGLNRYLIDEALSYQYGILDGLVARGVVQRKKRLFSTSYQFSSTIIPVLTCLVLHVRSIMLSNFSSNRQDDESEFSKLDCETYKLAALYSAFSISKLSVDYDPSFQIPRANKSRLSDRVRMLASMAVFLWKSPALMLQPENVKARDAVGAALLGEAMALGVRVSNSVL</sequence>
<name>V6T827_GIAIN</name>
<dbReference type="VEuPathDB" id="GiardiaDB:GL50803_0013283"/>
<evidence type="ECO:0000313" key="2">
    <source>
        <dbReference type="Proteomes" id="UP000018320"/>
    </source>
</evidence>
<organism evidence="1 2">
    <name type="scientific">Giardia intestinalis</name>
    <name type="common">Giardia lamblia</name>
    <dbReference type="NCBI Taxonomy" id="5741"/>
    <lineage>
        <taxon>Eukaryota</taxon>
        <taxon>Metamonada</taxon>
        <taxon>Diplomonadida</taxon>
        <taxon>Hexamitidae</taxon>
        <taxon>Giardiinae</taxon>
        <taxon>Giardia</taxon>
    </lineage>
</organism>